<accession>A0A8K0EYH4</accession>
<evidence type="ECO:0000313" key="3">
    <source>
        <dbReference type="EMBL" id="CAH1267856.1"/>
    </source>
</evidence>
<dbReference type="PANTHER" id="PTHR11538">
    <property type="entry name" value="PHENYLALANYL-TRNA SYNTHETASE"/>
    <property type="match status" value="1"/>
</dbReference>
<evidence type="ECO:0000256" key="1">
    <source>
        <dbReference type="SAM" id="MobiDB-lite"/>
    </source>
</evidence>
<dbReference type="Pfam" id="PF10354">
    <property type="entry name" value="BMT5-like"/>
    <property type="match status" value="1"/>
</dbReference>
<dbReference type="EMBL" id="OV696691">
    <property type="protein sequence ID" value="CAH1267856.1"/>
    <property type="molecule type" value="Genomic_DNA"/>
</dbReference>
<keyword evidence="4" id="KW-1185">Reference proteome</keyword>
<dbReference type="Gene3D" id="3.30.70.380">
    <property type="entry name" value="Ferrodoxin-fold anticodon-binding domain"/>
    <property type="match status" value="1"/>
</dbReference>
<organism evidence="3 4">
    <name type="scientific">Branchiostoma lanceolatum</name>
    <name type="common">Common lancelet</name>
    <name type="synonym">Amphioxus lanceolatum</name>
    <dbReference type="NCBI Taxonomy" id="7740"/>
    <lineage>
        <taxon>Eukaryota</taxon>
        <taxon>Metazoa</taxon>
        <taxon>Chordata</taxon>
        <taxon>Cephalochordata</taxon>
        <taxon>Leptocardii</taxon>
        <taxon>Amphioxiformes</taxon>
        <taxon>Branchiostomatidae</taxon>
        <taxon>Branchiostoma</taxon>
    </lineage>
</organism>
<evidence type="ECO:0000313" key="4">
    <source>
        <dbReference type="Proteomes" id="UP000838412"/>
    </source>
</evidence>
<dbReference type="GO" id="GO:0070042">
    <property type="term" value="F:rRNA (uridine-N3-)-methyltransferase activity"/>
    <property type="evidence" value="ECO:0007669"/>
    <property type="project" value="InterPro"/>
</dbReference>
<name>A0A8K0EYH4_BRALA</name>
<evidence type="ECO:0000259" key="2">
    <source>
        <dbReference type="PROSITE" id="PS51447"/>
    </source>
</evidence>
<dbReference type="FunFam" id="3.40.50.150:FF:000361">
    <property type="entry name" value="Ferredoxin-fold anticodon-binding domain-containing protein 1 homolog"/>
    <property type="match status" value="1"/>
</dbReference>
<proteinExistence type="predicted"/>
<dbReference type="InterPro" id="IPR005121">
    <property type="entry name" value="Fdx_antiC-bd"/>
</dbReference>
<dbReference type="SUPFAM" id="SSF53335">
    <property type="entry name" value="S-adenosyl-L-methionine-dependent methyltransferases"/>
    <property type="match status" value="1"/>
</dbReference>
<gene>
    <name evidence="3" type="primary">FDXACB1</name>
    <name evidence="3" type="ORF">BLAG_LOCUS21027</name>
</gene>
<dbReference type="InterPro" id="IPR029063">
    <property type="entry name" value="SAM-dependent_MTases_sf"/>
</dbReference>
<dbReference type="AlphaFoldDB" id="A0A8K0EYH4"/>
<dbReference type="Gene3D" id="3.30.930.10">
    <property type="entry name" value="Bira Bifunctional Protein, Domain 2"/>
    <property type="match status" value="1"/>
</dbReference>
<feature type="domain" description="FDX-ACB" evidence="2">
    <location>
        <begin position="574"/>
        <end position="667"/>
    </location>
</feature>
<dbReference type="PROSITE" id="PS51447">
    <property type="entry name" value="FDX_ACB"/>
    <property type="match status" value="1"/>
</dbReference>
<dbReference type="SUPFAM" id="SSF54991">
    <property type="entry name" value="Anticodon-binding domain of PheRS"/>
    <property type="match status" value="1"/>
</dbReference>
<dbReference type="Proteomes" id="UP000838412">
    <property type="component" value="Chromosome 6"/>
</dbReference>
<protein>
    <submittedName>
        <fullName evidence="3">FDXACB1 protein</fullName>
    </submittedName>
</protein>
<dbReference type="SMART" id="SM00896">
    <property type="entry name" value="FDX-ACB"/>
    <property type="match status" value="1"/>
</dbReference>
<dbReference type="InterPro" id="IPR019446">
    <property type="entry name" value="BMT5-like"/>
</dbReference>
<dbReference type="InterPro" id="IPR045864">
    <property type="entry name" value="aa-tRNA-synth_II/BPL/LPL"/>
</dbReference>
<feature type="region of interest" description="Disordered" evidence="1">
    <location>
        <begin position="397"/>
        <end position="432"/>
    </location>
</feature>
<dbReference type="Pfam" id="PF03147">
    <property type="entry name" value="FDX-ACB"/>
    <property type="match status" value="1"/>
</dbReference>
<sequence>MNMEGACEGNTLVLGDGNFSFSVALAQRMVNPGHLTATALGGEEEALKQHSDAGNNIQVLQDRGATIIFGVDATDLPACVGLQGQMFDHIIFNFPHVGRKAPIKHNRELLRKVFISCAEVLSAEGQVYVTLCRGQGGTPADQPQRAWHNSWQAVAMAAEAGLTLTEVVPFCAENWEVYMPSGYRSRDKAFHIEGALTHIFRQSCPLAPVTHTAATLAARVKGGDKLFSKPVGIRHKIGRNLHQEKDHPVAMVTKQLCSLLEETFGVHHMEREDFSIVCGSANIQMADALSDGEVKTRLIQLNEDVTEETSADHSSPTCWYLRPSLITHLPTILQTTLQPSLMHILTGEVFSHCAISTHTCPLQHQLLGVLLLPKHTGIRESAIVDESCEVHPSTIPGMLCPEPTRNSHHGNESKIQAASSQPKREDHSSEQLDLDLSGKCTLQDVKGSSSSDLCSFERCLEQIVSSVLGLDHALALSFNAKSVYLSAAGSTETNTSTPVPIGQMFVVNQDVLPGCRIPGHTFLCFTLNLDMLALLKFNIPDIRLLWTEDKRFYEQFQVQSHQAIPSVTYEEFSKFPPSYSYDISFWENPDADFCEDDFMMLLREVSHDVIKEATVVDRYSQPETGRRSQCYQLTFQAPDRAVGISHVKEIMTELGKKLGQDMGLQVR</sequence>
<reference evidence="3" key="1">
    <citation type="submission" date="2022-01" db="EMBL/GenBank/DDBJ databases">
        <authorList>
            <person name="Braso-Vives M."/>
        </authorList>
    </citation>
    <scope>NUCLEOTIDE SEQUENCE</scope>
</reference>
<dbReference type="PANTHER" id="PTHR11538:SF26">
    <property type="entry name" value="FERREDOXIN-FOLD ANTICODON-BINDING DOMAIN-CONTAINING PROTEIN 1"/>
    <property type="match status" value="1"/>
</dbReference>
<dbReference type="GO" id="GO:0005737">
    <property type="term" value="C:cytoplasm"/>
    <property type="evidence" value="ECO:0007669"/>
    <property type="project" value="TreeGrafter"/>
</dbReference>
<dbReference type="OrthoDB" id="273345at2759"/>
<dbReference type="GO" id="GO:0070475">
    <property type="term" value="P:rRNA base methylation"/>
    <property type="evidence" value="ECO:0007669"/>
    <property type="project" value="InterPro"/>
</dbReference>
<dbReference type="InterPro" id="IPR036690">
    <property type="entry name" value="Fdx_antiC-bd_sf"/>
</dbReference>